<keyword evidence="1" id="KW-0808">Transferase</keyword>
<sequence>MNSRIATPASPSTSTTTNMTDASPFATYVDGRMPRALRESAEEKSFDEFLAEYSASTGPLRLRQWACTDGDRPAAKLGPQARTYQATLALGDRIGTARASACGPVAALTEMLYERGIGVEMTAFHQLPAGEHTATFIRGSRGDGSDRWAMGWSDDPIDSALHAVIACANRLLAG</sequence>
<evidence type="ECO:0000256" key="1">
    <source>
        <dbReference type="ARBA" id="ARBA00022679"/>
    </source>
</evidence>
<dbReference type="SUPFAM" id="SSF110921">
    <property type="entry name" value="2-isopropylmalate synthase LeuA, allosteric (dimerisation) domain"/>
    <property type="match status" value="1"/>
</dbReference>
<dbReference type="GO" id="GO:0009098">
    <property type="term" value="P:L-leucine biosynthetic process"/>
    <property type="evidence" value="ECO:0007669"/>
    <property type="project" value="InterPro"/>
</dbReference>
<dbReference type="STRING" id="39692.BST38_01520"/>
<proteinExistence type="predicted"/>
<dbReference type="Proteomes" id="UP000252008">
    <property type="component" value="Unassembled WGS sequence"/>
</dbReference>
<evidence type="ECO:0000256" key="2">
    <source>
        <dbReference type="SAM" id="MobiDB-lite"/>
    </source>
</evidence>
<dbReference type="GO" id="GO:0003852">
    <property type="term" value="F:2-isopropylmalate synthase activity"/>
    <property type="evidence" value="ECO:0007669"/>
    <property type="project" value="InterPro"/>
</dbReference>
<dbReference type="InterPro" id="IPR013709">
    <property type="entry name" value="2-isopropylmalate_synth_dimer"/>
</dbReference>
<protein>
    <recommendedName>
        <fullName evidence="3">2-isopropylmalate synthase LeuA allosteric (dimerisation) domain-containing protein</fullName>
    </recommendedName>
</protein>
<dbReference type="EMBL" id="UEGS01000001">
    <property type="protein sequence ID" value="SRX81111.1"/>
    <property type="molecule type" value="Genomic_DNA"/>
</dbReference>
<feature type="region of interest" description="Disordered" evidence="2">
    <location>
        <begin position="1"/>
        <end position="25"/>
    </location>
</feature>
<reference evidence="4 5" key="1">
    <citation type="submission" date="2018-05" db="EMBL/GenBank/DDBJ databases">
        <authorList>
            <consortium name="IHU Genomes"/>
        </authorList>
    </citation>
    <scope>NUCLEOTIDE SEQUENCE [LARGE SCALE GENOMIC DNA]</scope>
    <source>
        <strain evidence="4 5">P7335</strain>
    </source>
</reference>
<gene>
    <name evidence="4" type="ORF">MPP7335_02858</name>
</gene>
<feature type="compositionally biased region" description="Low complexity" evidence="2">
    <location>
        <begin position="1"/>
        <end position="24"/>
    </location>
</feature>
<keyword evidence="5" id="KW-1185">Reference proteome</keyword>
<dbReference type="Gene3D" id="3.30.160.270">
    <property type="match status" value="1"/>
</dbReference>
<feature type="domain" description="2-isopropylmalate synthase LeuA allosteric (dimerisation)" evidence="3">
    <location>
        <begin position="18"/>
        <end position="172"/>
    </location>
</feature>
<evidence type="ECO:0000313" key="5">
    <source>
        <dbReference type="Proteomes" id="UP000252008"/>
    </source>
</evidence>
<accession>A0A375YJ27</accession>
<dbReference type="AlphaFoldDB" id="A0A375YJ27"/>
<dbReference type="InterPro" id="IPR036230">
    <property type="entry name" value="LeuA_allosteric_dom_sf"/>
</dbReference>
<evidence type="ECO:0000259" key="3">
    <source>
        <dbReference type="SMART" id="SM00917"/>
    </source>
</evidence>
<organism evidence="4 5">
    <name type="scientific">Mycolicibacterium parafortuitum</name>
    <name type="common">Mycobacterium parafortuitum</name>
    <dbReference type="NCBI Taxonomy" id="39692"/>
    <lineage>
        <taxon>Bacteria</taxon>
        <taxon>Bacillati</taxon>
        <taxon>Actinomycetota</taxon>
        <taxon>Actinomycetes</taxon>
        <taxon>Mycobacteriales</taxon>
        <taxon>Mycobacteriaceae</taxon>
        <taxon>Mycolicibacterium</taxon>
    </lineage>
</organism>
<name>A0A375YJ27_MYCPF</name>
<dbReference type="SMART" id="SM00917">
    <property type="entry name" value="LeuA_dimer"/>
    <property type="match status" value="1"/>
</dbReference>
<evidence type="ECO:0000313" key="4">
    <source>
        <dbReference type="EMBL" id="SRX81111.1"/>
    </source>
</evidence>